<dbReference type="InterPro" id="IPR021765">
    <property type="entry name" value="UstYa-like"/>
</dbReference>
<dbReference type="OrthoDB" id="3687641at2759"/>
<dbReference type="PANTHER" id="PTHR33365:SF4">
    <property type="entry name" value="CYCLOCHLOROTINE BIOSYNTHESIS PROTEIN O"/>
    <property type="match status" value="1"/>
</dbReference>
<keyword evidence="3" id="KW-0472">Membrane</keyword>
<name>A0A8H4RCJ2_9HELO</name>
<keyword evidence="3" id="KW-0812">Transmembrane</keyword>
<evidence type="ECO:0000313" key="4">
    <source>
        <dbReference type="EMBL" id="KAF4626229.1"/>
    </source>
</evidence>
<keyword evidence="3" id="KW-1133">Transmembrane helix</keyword>
<comment type="caution">
    <text evidence="4">The sequence shown here is derived from an EMBL/GenBank/DDBJ whole genome shotgun (WGS) entry which is preliminary data.</text>
</comment>
<dbReference type="Proteomes" id="UP000566819">
    <property type="component" value="Unassembled WGS sequence"/>
</dbReference>
<organism evidence="4 5">
    <name type="scientific">Cudoniella acicularis</name>
    <dbReference type="NCBI Taxonomy" id="354080"/>
    <lineage>
        <taxon>Eukaryota</taxon>
        <taxon>Fungi</taxon>
        <taxon>Dikarya</taxon>
        <taxon>Ascomycota</taxon>
        <taxon>Pezizomycotina</taxon>
        <taxon>Leotiomycetes</taxon>
        <taxon>Helotiales</taxon>
        <taxon>Tricladiaceae</taxon>
        <taxon>Cudoniella</taxon>
    </lineage>
</organism>
<evidence type="ECO:0000256" key="1">
    <source>
        <dbReference type="ARBA" id="ARBA00004685"/>
    </source>
</evidence>
<evidence type="ECO:0000256" key="3">
    <source>
        <dbReference type="SAM" id="Phobius"/>
    </source>
</evidence>
<dbReference type="EMBL" id="JAAMPI010001195">
    <property type="protein sequence ID" value="KAF4626229.1"/>
    <property type="molecule type" value="Genomic_DNA"/>
</dbReference>
<proteinExistence type="inferred from homology"/>
<feature type="transmembrane region" description="Helical" evidence="3">
    <location>
        <begin position="46"/>
        <end position="64"/>
    </location>
</feature>
<comment type="pathway">
    <text evidence="1">Mycotoxin biosynthesis.</text>
</comment>
<dbReference type="PANTHER" id="PTHR33365">
    <property type="entry name" value="YALI0B05434P"/>
    <property type="match status" value="1"/>
</dbReference>
<evidence type="ECO:0000256" key="2">
    <source>
        <dbReference type="ARBA" id="ARBA00035112"/>
    </source>
</evidence>
<dbReference type="Pfam" id="PF11807">
    <property type="entry name" value="UstYa"/>
    <property type="match status" value="1"/>
</dbReference>
<dbReference type="GO" id="GO:0043386">
    <property type="term" value="P:mycotoxin biosynthetic process"/>
    <property type="evidence" value="ECO:0007669"/>
    <property type="project" value="InterPro"/>
</dbReference>
<comment type="similarity">
    <text evidence="2">Belongs to the ustYa family.</text>
</comment>
<evidence type="ECO:0000313" key="5">
    <source>
        <dbReference type="Proteomes" id="UP000566819"/>
    </source>
</evidence>
<keyword evidence="5" id="KW-1185">Reference proteome</keyword>
<gene>
    <name evidence="4" type="ORF">G7Y89_g11930</name>
</gene>
<reference evidence="4 5" key="1">
    <citation type="submission" date="2020-03" db="EMBL/GenBank/DDBJ databases">
        <title>Draft Genome Sequence of Cudoniella acicularis.</title>
        <authorList>
            <person name="Buettner E."/>
            <person name="Kellner H."/>
        </authorList>
    </citation>
    <scope>NUCLEOTIDE SEQUENCE [LARGE SCALE GENOMIC DNA]</scope>
    <source>
        <strain evidence="4 5">DSM 108380</strain>
    </source>
</reference>
<sequence length="268" mass="31880">MNADEERTQRRYDTSLDDANVEQAGLLEDHEETLYPKPNNGCFTKYIILLFITNVLLLLGLILATQAPCKDPTQAIYSPAQSEIEYETVMFSGSFGDDLTEYQGWPNDYNDQLWRDTYSALHISDEENSKLYNTTERVTIEGMEDQFLIGMDVFHQLHCLNVLRKSFYPERYNMSMYWPNGTLHHFNWVHYDHCIDLIRQSIMCHADISTLWFKWDEEHHRMKPQLNMMHTCRKFEKLRDWAFERSVTEFDEKKHIENGRVVTYPRPV</sequence>
<accession>A0A8H4RCJ2</accession>
<dbReference type="AlphaFoldDB" id="A0A8H4RCJ2"/>
<protein>
    <submittedName>
        <fullName evidence="4">Uncharacterized protein</fullName>
    </submittedName>
</protein>